<dbReference type="InterPro" id="IPR049207">
    <property type="entry name" value="DUF4246_N"/>
</dbReference>
<dbReference type="Proteomes" id="UP000651452">
    <property type="component" value="Unassembled WGS sequence"/>
</dbReference>
<evidence type="ECO:0000313" key="3">
    <source>
        <dbReference type="EMBL" id="KAF9692477.1"/>
    </source>
</evidence>
<protein>
    <submittedName>
        <fullName evidence="3">Uncharacterized protein</fullName>
    </submittedName>
</protein>
<dbReference type="PANTHER" id="PTHR33119:SF1">
    <property type="entry name" value="FE2OG DIOXYGENASE DOMAIN-CONTAINING PROTEIN"/>
    <property type="match status" value="1"/>
</dbReference>
<feature type="domain" description="DUF4246" evidence="2">
    <location>
        <begin position="13"/>
        <end position="81"/>
    </location>
</feature>
<dbReference type="Pfam" id="PF14033">
    <property type="entry name" value="DUF4246"/>
    <property type="match status" value="1"/>
</dbReference>
<name>A0A8H7IX39_9PLEO</name>
<dbReference type="PANTHER" id="PTHR33119">
    <property type="entry name" value="IFI3P"/>
    <property type="match status" value="1"/>
</dbReference>
<accession>A0A8H7IX39</accession>
<keyword evidence="4" id="KW-1185">Reference proteome</keyword>
<dbReference type="InterPro" id="IPR049192">
    <property type="entry name" value="DUF4246_C"/>
</dbReference>
<evidence type="ECO:0000313" key="4">
    <source>
        <dbReference type="Proteomes" id="UP000651452"/>
    </source>
</evidence>
<dbReference type="InterPro" id="IPR025340">
    <property type="entry name" value="DUF4246"/>
</dbReference>
<gene>
    <name evidence="3" type="ORF">EKO04_009621</name>
</gene>
<dbReference type="Pfam" id="PF21666">
    <property type="entry name" value="DUF4246_N"/>
    <property type="match status" value="1"/>
</dbReference>
<reference evidence="3" key="1">
    <citation type="submission" date="2018-12" db="EMBL/GenBank/DDBJ databases">
        <authorList>
            <person name="Syme R.A."/>
            <person name="Farfan-Caceres L."/>
            <person name="Lichtenzveig J."/>
        </authorList>
    </citation>
    <scope>NUCLEOTIDE SEQUENCE</scope>
    <source>
        <strain evidence="3">Al4</strain>
    </source>
</reference>
<reference evidence="3" key="2">
    <citation type="submission" date="2020-09" db="EMBL/GenBank/DDBJ databases">
        <title>Reference genome assembly for Australian Ascochyta lentis isolate Al4.</title>
        <authorList>
            <person name="Lee R.C."/>
            <person name="Farfan-Caceres L.M."/>
            <person name="Debler J.W."/>
            <person name="Williams A.H."/>
            <person name="Henares B.M."/>
        </authorList>
    </citation>
    <scope>NUCLEOTIDE SEQUENCE</scope>
    <source>
        <strain evidence="3">Al4</strain>
    </source>
</reference>
<evidence type="ECO:0000259" key="1">
    <source>
        <dbReference type="Pfam" id="PF14033"/>
    </source>
</evidence>
<proteinExistence type="predicted"/>
<dbReference type="AlphaFoldDB" id="A0A8H7IX39"/>
<dbReference type="OrthoDB" id="415532at2759"/>
<organism evidence="3 4">
    <name type="scientific">Ascochyta lentis</name>
    <dbReference type="NCBI Taxonomy" id="205686"/>
    <lineage>
        <taxon>Eukaryota</taxon>
        <taxon>Fungi</taxon>
        <taxon>Dikarya</taxon>
        <taxon>Ascomycota</taxon>
        <taxon>Pezizomycotina</taxon>
        <taxon>Dothideomycetes</taxon>
        <taxon>Pleosporomycetidae</taxon>
        <taxon>Pleosporales</taxon>
        <taxon>Pleosporineae</taxon>
        <taxon>Didymellaceae</taxon>
        <taxon>Ascochyta</taxon>
    </lineage>
</organism>
<sequence>MALTHEPATKVQLPGFGLPYDDWGKDSENYAKKLSAVMSWSHAVLTIRERCMLFFIDQISDKPGWTRKVYDEDIVAKWKQEAKELDWTQVIEGGDCIDELRQKADLYENTGIIPVLDATTCVLKSDNAVSNALKVELRRAVAQLENVLESQKDWHPGSDGTVLDLVHPSLFPLVYERSRILPDSTTNLDDCLNNIGRGVVVPCPLHRAAATSSTGPDNSTRDLWSNRFQWLPCNVSFPDGENARIDSYINNLHPKDHRDLYRSIEKIITKAVPLWNVVYQCVGHYGLLETGLRISCPEVSYEYPDGIDGNMPEDFAGDEDEFYENRERQRVYDLPEPGEFREPDITADDVEKKFSFLDLPDDMNAEKKLQVIVKLANIHLTPEKPEYKGGSWHIEGQLNEHIVSTALYYYDNSNITESRLHFRTKVGACHFADDINYEQGDDFGFRTIFGVENQDRNEQMLGSVLTREDRLIAFPNGLQHRVGNFKLVDPTRPGHRKILALFLVAPTIPIISTANVPPQQRDWWLREVGLDESRIGQLPAELVEMIAEGVEDFPIGLEEAKAIRQELMVERGKMNEIVDREMWDENFSFCEH</sequence>
<feature type="domain" description="DUF4246" evidence="1">
    <location>
        <begin position="96"/>
        <end position="526"/>
    </location>
</feature>
<dbReference type="EMBL" id="RZGK01000018">
    <property type="protein sequence ID" value="KAF9692477.1"/>
    <property type="molecule type" value="Genomic_DNA"/>
</dbReference>
<comment type="caution">
    <text evidence="3">The sequence shown here is derived from an EMBL/GenBank/DDBJ whole genome shotgun (WGS) entry which is preliminary data.</text>
</comment>
<evidence type="ECO:0000259" key="2">
    <source>
        <dbReference type="Pfam" id="PF21666"/>
    </source>
</evidence>